<accession>A0A6G0VRL0</accession>
<reference evidence="2 3" key="1">
    <citation type="submission" date="2019-08" db="EMBL/GenBank/DDBJ databases">
        <title>Whole genome of Aphis craccivora.</title>
        <authorList>
            <person name="Voronova N.V."/>
            <person name="Shulinski R.S."/>
            <person name="Bandarenka Y.V."/>
            <person name="Zhorov D.G."/>
            <person name="Warner D."/>
        </authorList>
    </citation>
    <scope>NUCLEOTIDE SEQUENCE [LARGE SCALE GENOMIC DNA]</scope>
    <source>
        <strain evidence="2">180601</strain>
        <tissue evidence="2">Whole Body</tissue>
    </source>
</reference>
<dbReference type="Proteomes" id="UP000478052">
    <property type="component" value="Unassembled WGS sequence"/>
</dbReference>
<keyword evidence="3" id="KW-1185">Reference proteome</keyword>
<sequence>MSYRSKSWVWQYGKRQGDKAFCDLCDENSNKVFCCAGGSTGSFGRHLKLIHNISKNTQNQ</sequence>
<proteinExistence type="predicted"/>
<dbReference type="SMART" id="SM00614">
    <property type="entry name" value="ZnF_BED"/>
    <property type="match status" value="1"/>
</dbReference>
<comment type="caution">
    <text evidence="2">The sequence shown here is derived from an EMBL/GenBank/DDBJ whole genome shotgun (WGS) entry which is preliminary data.</text>
</comment>
<name>A0A6G0VRL0_APHCR</name>
<feature type="non-terminal residue" evidence="2">
    <location>
        <position position="60"/>
    </location>
</feature>
<dbReference type="EMBL" id="VUJU01014235">
    <property type="protein sequence ID" value="KAF0702573.1"/>
    <property type="molecule type" value="Genomic_DNA"/>
</dbReference>
<dbReference type="EMBL" id="VUJU01012793">
    <property type="protein sequence ID" value="KAF0706765.1"/>
    <property type="molecule type" value="Genomic_DNA"/>
</dbReference>
<evidence type="ECO:0000313" key="2">
    <source>
        <dbReference type="EMBL" id="KAF0706765.1"/>
    </source>
</evidence>
<dbReference type="AlphaFoldDB" id="A0A6G0VRL0"/>
<evidence type="ECO:0000313" key="1">
    <source>
        <dbReference type="EMBL" id="KAF0702573.1"/>
    </source>
</evidence>
<protein>
    <submittedName>
        <fullName evidence="2">Zinc finger BED domain-containing protein 1-like isoform X1</fullName>
    </submittedName>
</protein>
<organism evidence="2 3">
    <name type="scientific">Aphis craccivora</name>
    <name type="common">Cowpea aphid</name>
    <dbReference type="NCBI Taxonomy" id="307492"/>
    <lineage>
        <taxon>Eukaryota</taxon>
        <taxon>Metazoa</taxon>
        <taxon>Ecdysozoa</taxon>
        <taxon>Arthropoda</taxon>
        <taxon>Hexapoda</taxon>
        <taxon>Insecta</taxon>
        <taxon>Pterygota</taxon>
        <taxon>Neoptera</taxon>
        <taxon>Paraneoptera</taxon>
        <taxon>Hemiptera</taxon>
        <taxon>Sternorrhyncha</taxon>
        <taxon>Aphidomorpha</taxon>
        <taxon>Aphidoidea</taxon>
        <taxon>Aphididae</taxon>
        <taxon>Aphidini</taxon>
        <taxon>Aphis</taxon>
        <taxon>Aphis</taxon>
    </lineage>
</organism>
<evidence type="ECO:0000313" key="3">
    <source>
        <dbReference type="Proteomes" id="UP000478052"/>
    </source>
</evidence>
<gene>
    <name evidence="1" type="ORF">FWK35_00038026</name>
    <name evidence="2" type="ORF">FWK35_00038983</name>
</gene>
<dbReference type="OrthoDB" id="6614575at2759"/>